<dbReference type="Pfam" id="PF20990">
    <property type="entry name" value="DUF2207_C"/>
    <property type="match status" value="1"/>
</dbReference>
<evidence type="ECO:0000256" key="1">
    <source>
        <dbReference type="SAM" id="MobiDB-lite"/>
    </source>
</evidence>
<feature type="transmembrane region" description="Helical" evidence="2">
    <location>
        <begin position="484"/>
        <end position="502"/>
    </location>
</feature>
<feature type="transmembrane region" description="Helical" evidence="2">
    <location>
        <begin position="514"/>
        <end position="532"/>
    </location>
</feature>
<reference evidence="6 7" key="1">
    <citation type="submission" date="2019-10" db="EMBL/GenBank/DDBJ databases">
        <title>Georgenia wutianyii sp. nov. and Georgenia yuyongxinii sp. nov. isolated from plateau pika (Ochotona curzoniae) in the Qinghai-Tibet plateau of China.</title>
        <authorList>
            <person name="Tian Z."/>
        </authorList>
    </citation>
    <scope>NUCLEOTIDE SEQUENCE [LARGE SCALE GENOMIC DNA]</scope>
    <source>
        <strain evidence="6 7">JCM 19765</strain>
    </source>
</reference>
<feature type="compositionally biased region" description="Gly residues" evidence="1">
    <location>
        <begin position="651"/>
        <end position="677"/>
    </location>
</feature>
<dbReference type="Pfam" id="PF09972">
    <property type="entry name" value="DUF2207"/>
    <property type="match status" value="1"/>
</dbReference>
<dbReference type="AlphaFoldDB" id="A0A6N7EKX5"/>
<keyword evidence="2" id="KW-0812">Transmembrane</keyword>
<keyword evidence="2" id="KW-1133">Transmembrane helix</keyword>
<dbReference type="InterPro" id="IPR048389">
    <property type="entry name" value="YciQ-like_C"/>
</dbReference>
<dbReference type="EMBL" id="WHPC01000029">
    <property type="protein sequence ID" value="MPV37205.1"/>
    <property type="molecule type" value="Genomic_DNA"/>
</dbReference>
<evidence type="ECO:0000256" key="2">
    <source>
        <dbReference type="SAM" id="Phobius"/>
    </source>
</evidence>
<protein>
    <submittedName>
        <fullName evidence="6">DUF2207 domain-containing protein</fullName>
    </submittedName>
</protein>
<proteinExistence type="predicted"/>
<evidence type="ECO:0000259" key="5">
    <source>
        <dbReference type="Pfam" id="PF20990"/>
    </source>
</evidence>
<comment type="caution">
    <text evidence="6">The sequence shown here is derived from an EMBL/GenBank/DDBJ whole genome shotgun (WGS) entry which is preliminary data.</text>
</comment>
<dbReference type="InterPro" id="IPR018702">
    <property type="entry name" value="DUF2207"/>
</dbReference>
<evidence type="ECO:0000313" key="7">
    <source>
        <dbReference type="Proteomes" id="UP000437709"/>
    </source>
</evidence>
<evidence type="ECO:0000259" key="4">
    <source>
        <dbReference type="Pfam" id="PF09972"/>
    </source>
</evidence>
<feature type="domain" description="Predicted membrane protein YciQ-like C-terminal" evidence="5">
    <location>
        <begin position="355"/>
        <end position="596"/>
    </location>
</feature>
<feature type="compositionally biased region" description="Low complexity" evidence="1">
    <location>
        <begin position="639"/>
        <end position="650"/>
    </location>
</feature>
<keyword evidence="7" id="KW-1185">Reference proteome</keyword>
<feature type="signal peptide" evidence="3">
    <location>
        <begin position="1"/>
        <end position="42"/>
    </location>
</feature>
<feature type="domain" description="DUF2207" evidence="4">
    <location>
        <begin position="51"/>
        <end position="246"/>
    </location>
</feature>
<keyword evidence="3" id="KW-0732">Signal</keyword>
<evidence type="ECO:0000313" key="6">
    <source>
        <dbReference type="EMBL" id="MPV37205.1"/>
    </source>
</evidence>
<dbReference type="Proteomes" id="UP000437709">
    <property type="component" value="Unassembled WGS sequence"/>
</dbReference>
<feature type="chain" id="PRO_5026793456" evidence="3">
    <location>
        <begin position="43"/>
        <end position="677"/>
    </location>
</feature>
<feature type="region of interest" description="Disordered" evidence="1">
    <location>
        <begin position="639"/>
        <end position="677"/>
    </location>
</feature>
<gene>
    <name evidence="6" type="ORF">GB881_09090</name>
</gene>
<sequence length="677" mass="71796">MPPPLSWETSVRAARTALRATAALLLTALVLLAPALAPPAHADGDPDDDVIRDLTIDVEITPDGVLHVSETYTWDFGDRDGLGLTRVLAQQFDWPADPDLMRVYEYSDIAVTSPSGAPAEVWTVADGADLELAIGAPDGSSDTRTGVQTYVLSYTVHGALNAIRGQDGVADQDELYWNVTGTDWRNPLQQVTTTVTGPVGIVDQACYQGPAGSTATCDNLEVDGATATYSSAGLAAYEGQTVMAAFPAGTFGEISPILEDDPRAAWRAEREAEERRERERRDAIARWTDPVADVVTASPPASFAVVAAAVGGLAWRRVRRGRDHHFVGVPPGVVPDDPTAARTAQLSDEPAETVRFSPPDDLRPAEVGALVDERITNEHISATIIDLAARGYLTIAEAGTNWRGQADDWTFTATPQAVPPSDPGPRPYERLLLQSLFGGRSRVRLQQLRNTFASDLARVKKQLGTELDARRLFVDPVRRRRRRIPVAIVAFVAMAVALRVGGSDVLRPGNVPGSAVLLAVVAVATLVAWVIMHQVTAKAARARTATGRALYEQARGFRLYVSTAEADQVRFEEGIDVFSRYLPYAMVFDEAERWSAIFAQLAAQGRQAAPRWYAGIHGPGHLDPSSFSRMGTAMSSFSSVSSSTLSSTPGSSGGSGSSGGGGGSSGGGGGGGGGGGR</sequence>
<organism evidence="6 7">
    <name type="scientific">Georgenia subflava</name>
    <dbReference type="NCBI Taxonomy" id="1622177"/>
    <lineage>
        <taxon>Bacteria</taxon>
        <taxon>Bacillati</taxon>
        <taxon>Actinomycetota</taxon>
        <taxon>Actinomycetes</taxon>
        <taxon>Micrococcales</taxon>
        <taxon>Bogoriellaceae</taxon>
        <taxon>Georgenia</taxon>
    </lineage>
</organism>
<accession>A0A6N7EKX5</accession>
<feature type="transmembrane region" description="Helical" evidence="2">
    <location>
        <begin position="297"/>
        <end position="315"/>
    </location>
</feature>
<dbReference type="OrthoDB" id="4973253at2"/>
<keyword evidence="2" id="KW-0472">Membrane</keyword>
<name>A0A6N7EKX5_9MICO</name>
<evidence type="ECO:0000256" key="3">
    <source>
        <dbReference type="SAM" id="SignalP"/>
    </source>
</evidence>
<dbReference type="RefSeq" id="WP_152194555.1">
    <property type="nucleotide sequence ID" value="NZ_VUKD01000002.1"/>
</dbReference>